<keyword evidence="1" id="KW-0732">Signal</keyword>
<dbReference type="STRING" id="930129.SAMN05216352_101545"/>
<dbReference type="Pfam" id="PF11611">
    <property type="entry name" value="DUF4352"/>
    <property type="match status" value="1"/>
</dbReference>
<reference evidence="3 4" key="1">
    <citation type="submission" date="2016-10" db="EMBL/GenBank/DDBJ databases">
        <authorList>
            <person name="de Groot N.N."/>
        </authorList>
    </citation>
    <scope>NUCLEOTIDE SEQUENCE [LARGE SCALE GENOMIC DNA]</scope>
    <source>
        <strain evidence="4">P4B,CCM 7963,CECT 7998,DSM 25260,IBRC-M 10614,KCTC 13821</strain>
    </source>
</reference>
<gene>
    <name evidence="3" type="ORF">SAMN05216352_101545</name>
</gene>
<evidence type="ECO:0000313" key="4">
    <source>
        <dbReference type="Proteomes" id="UP000199017"/>
    </source>
</evidence>
<dbReference type="InterPro" id="IPR029050">
    <property type="entry name" value="Immunoprotect_excell_Ig-like"/>
</dbReference>
<dbReference type="OrthoDB" id="2873963at2"/>
<sequence>MDKKYWLLLGLTLILGFFSGMFVQSQRGADSGEQFYQTVSADSEHLLEMEETSRVNRFDITVHEAYIMNKEDSRYVVVDVSFFNTSEEAREIPLFNTLVIDEEGHAAEHESMHDDQRLIGGQLRPEGLRRGTIAFEVNPSSHYEFSYMDHTGRGMATWNLELNEEKEDKQNDKS</sequence>
<dbReference type="Proteomes" id="UP000199017">
    <property type="component" value="Unassembled WGS sequence"/>
</dbReference>
<dbReference type="Gene3D" id="2.60.40.1240">
    <property type="match status" value="1"/>
</dbReference>
<evidence type="ECO:0000259" key="2">
    <source>
        <dbReference type="Pfam" id="PF11611"/>
    </source>
</evidence>
<feature type="domain" description="DUF4352" evidence="2">
    <location>
        <begin position="49"/>
        <end position="150"/>
    </location>
</feature>
<dbReference type="RefSeq" id="WP_091580490.1">
    <property type="nucleotide sequence ID" value="NZ_FNDU01000001.1"/>
</dbReference>
<organism evidence="3 4">
    <name type="scientific">Alteribacillus bidgolensis</name>
    <dbReference type="NCBI Taxonomy" id="930129"/>
    <lineage>
        <taxon>Bacteria</taxon>
        <taxon>Bacillati</taxon>
        <taxon>Bacillota</taxon>
        <taxon>Bacilli</taxon>
        <taxon>Bacillales</taxon>
        <taxon>Bacillaceae</taxon>
        <taxon>Alteribacillus</taxon>
    </lineage>
</organism>
<evidence type="ECO:0000313" key="3">
    <source>
        <dbReference type="EMBL" id="SDH52400.1"/>
    </source>
</evidence>
<name>A0A1G8D587_9BACI</name>
<proteinExistence type="predicted"/>
<dbReference type="InterPro" id="IPR029051">
    <property type="entry name" value="DUF4352"/>
</dbReference>
<evidence type="ECO:0000256" key="1">
    <source>
        <dbReference type="ARBA" id="ARBA00022729"/>
    </source>
</evidence>
<dbReference type="EMBL" id="FNDU01000001">
    <property type="protein sequence ID" value="SDH52400.1"/>
    <property type="molecule type" value="Genomic_DNA"/>
</dbReference>
<accession>A0A1G8D587</accession>
<protein>
    <recommendedName>
        <fullName evidence="2">DUF4352 domain-containing protein</fullName>
    </recommendedName>
</protein>
<keyword evidence="4" id="KW-1185">Reference proteome</keyword>
<dbReference type="AlphaFoldDB" id="A0A1G8D587"/>